<dbReference type="Gene3D" id="3.40.1190.20">
    <property type="match status" value="1"/>
</dbReference>
<dbReference type="SUPFAM" id="SSF53613">
    <property type="entry name" value="Ribokinase-like"/>
    <property type="match status" value="1"/>
</dbReference>
<dbReference type="InterPro" id="IPR029056">
    <property type="entry name" value="Ribokinase-like"/>
</dbReference>
<gene>
    <name evidence="4" type="ORF">GCM10022383_14290</name>
</gene>
<dbReference type="PANTHER" id="PTHR42774">
    <property type="entry name" value="PHOSPHOTRANSFERASE SYSTEM TRANSPORT PROTEIN"/>
    <property type="match status" value="1"/>
</dbReference>
<dbReference type="Proteomes" id="UP001501591">
    <property type="component" value="Unassembled WGS sequence"/>
</dbReference>
<evidence type="ECO:0000313" key="5">
    <source>
        <dbReference type="Proteomes" id="UP001501591"/>
    </source>
</evidence>
<sequence>MNEPRPRGVFAGLATLDVVHRVTAPPAVNEKITATAQFVASGGPAANAAVTFAALGGDATLVTALGRSPVAQTIIDELRGVGVAVIDVHPGFDGGAPVSSVIVTESSGDRAVVGGDAVGMRTPAPDAEVVRTVIDGADAVLVDGHHPDVSVSVARAARQAGIRVIVDAGRWKPAMAEVIPVASDVVASADFRVPDSPSSADTASRLIGEGAPVVVVTDGPNPIRWWRGGRSGVIETEPVAAVDTLAAGDVFHGAYAFAAARGLPLEAGIAFAAEVAAVRCTMVGPRSWLSAIAEVPLVRGVE</sequence>
<dbReference type="InterPro" id="IPR002173">
    <property type="entry name" value="Carboh/pur_kinase_PfkB_CS"/>
</dbReference>
<evidence type="ECO:0000259" key="3">
    <source>
        <dbReference type="Pfam" id="PF00294"/>
    </source>
</evidence>
<dbReference type="GO" id="GO:0016301">
    <property type="term" value="F:kinase activity"/>
    <property type="evidence" value="ECO:0007669"/>
    <property type="project" value="UniProtKB-KW"/>
</dbReference>
<organism evidence="4 5">
    <name type="scientific">Microbacterium soli</name>
    <dbReference type="NCBI Taxonomy" id="446075"/>
    <lineage>
        <taxon>Bacteria</taxon>
        <taxon>Bacillati</taxon>
        <taxon>Actinomycetota</taxon>
        <taxon>Actinomycetes</taxon>
        <taxon>Micrococcales</taxon>
        <taxon>Microbacteriaceae</taxon>
        <taxon>Microbacterium</taxon>
    </lineage>
</organism>
<keyword evidence="2 4" id="KW-0418">Kinase</keyword>
<dbReference type="PROSITE" id="PS00584">
    <property type="entry name" value="PFKB_KINASES_2"/>
    <property type="match status" value="1"/>
</dbReference>
<dbReference type="RefSeq" id="WP_344818848.1">
    <property type="nucleotide sequence ID" value="NZ_BAABCP010000001.1"/>
</dbReference>
<evidence type="ECO:0000313" key="4">
    <source>
        <dbReference type="EMBL" id="GAA3937182.1"/>
    </source>
</evidence>
<evidence type="ECO:0000256" key="1">
    <source>
        <dbReference type="ARBA" id="ARBA00022679"/>
    </source>
</evidence>
<name>A0ABP7N4W2_9MICO</name>
<evidence type="ECO:0000256" key="2">
    <source>
        <dbReference type="ARBA" id="ARBA00022777"/>
    </source>
</evidence>
<dbReference type="EMBL" id="BAABCP010000001">
    <property type="protein sequence ID" value="GAA3937182.1"/>
    <property type="molecule type" value="Genomic_DNA"/>
</dbReference>
<accession>A0ABP7N4W2</accession>
<feature type="domain" description="Carbohydrate kinase PfkB" evidence="3">
    <location>
        <begin position="12"/>
        <end position="287"/>
    </location>
</feature>
<dbReference type="InterPro" id="IPR011611">
    <property type="entry name" value="PfkB_dom"/>
</dbReference>
<protein>
    <submittedName>
        <fullName evidence="4">PfkB family carbohydrate kinase</fullName>
    </submittedName>
</protein>
<dbReference type="InterPro" id="IPR052562">
    <property type="entry name" value="Ketohexokinase-related"/>
</dbReference>
<reference evidence="5" key="1">
    <citation type="journal article" date="2019" name="Int. J. Syst. Evol. Microbiol.">
        <title>The Global Catalogue of Microorganisms (GCM) 10K type strain sequencing project: providing services to taxonomists for standard genome sequencing and annotation.</title>
        <authorList>
            <consortium name="The Broad Institute Genomics Platform"/>
            <consortium name="The Broad Institute Genome Sequencing Center for Infectious Disease"/>
            <person name="Wu L."/>
            <person name="Ma J."/>
        </authorList>
    </citation>
    <scope>NUCLEOTIDE SEQUENCE [LARGE SCALE GENOMIC DNA]</scope>
    <source>
        <strain evidence="5">JCM 17024</strain>
    </source>
</reference>
<comment type="caution">
    <text evidence="4">The sequence shown here is derived from an EMBL/GenBank/DDBJ whole genome shotgun (WGS) entry which is preliminary data.</text>
</comment>
<dbReference type="Pfam" id="PF00294">
    <property type="entry name" value="PfkB"/>
    <property type="match status" value="1"/>
</dbReference>
<keyword evidence="1" id="KW-0808">Transferase</keyword>
<keyword evidence="5" id="KW-1185">Reference proteome</keyword>
<dbReference type="PANTHER" id="PTHR42774:SF3">
    <property type="entry name" value="KETOHEXOKINASE"/>
    <property type="match status" value="1"/>
</dbReference>
<proteinExistence type="predicted"/>